<evidence type="ECO:0000256" key="1">
    <source>
        <dbReference type="ARBA" id="ARBA00023172"/>
    </source>
</evidence>
<evidence type="ECO:0000256" key="2">
    <source>
        <dbReference type="SAM" id="MobiDB-lite"/>
    </source>
</evidence>
<evidence type="ECO:0000313" key="4">
    <source>
        <dbReference type="Proteomes" id="UP000186817"/>
    </source>
</evidence>
<feature type="region of interest" description="Disordered" evidence="2">
    <location>
        <begin position="1298"/>
        <end position="1339"/>
    </location>
</feature>
<dbReference type="GO" id="GO:0015074">
    <property type="term" value="P:DNA integration"/>
    <property type="evidence" value="ECO:0007669"/>
    <property type="project" value="InterPro"/>
</dbReference>
<sequence length="1996" mass="215645">MTELIKACARLGGTTLQAGRRGLQLAARHAEVLQFLQAAGLDTDCYFGKSGSTSGVPEFSEGLVPHLPGGPEELSPYRDLDAERIVLSGTGSWPLAEHLGPDMLLLYLEPRALRSFVPPPAPGPSFEHERKEQVLALSKKWDSLGLLGLTPGPLPSSCLTRIFGAFKDSGKDRQIGDRRNMNSQEARIDNGPSSRLPPGSLLTRLVCPRGSHALFGSIVDRRDFYRQALVSSSRAQSNAVGPVFSQAFTDYLAQADAQIRLASRALSVFSPSSVLAASPCKVHGTFKSLLQGDHAGVEFACAGHEGLLRSWGVLGDPPQGRLLNRCPVSCSGPWSGLIIDDLFCLSCEDSPDLLSGGGNGVAQSEELLRRAKAAYQAEGVPGSDQKDQFGQRVCTVAGAQIDSSRETNAAGLTLVGLPAARRLALAQASLVVASGRWISEELASILSGSCVTALSCRGATCALPHCLAGSVWGRLWTSLPPPFSACATLAALSGSILFMLQEGRLKSLLVVPPVGSFSPAWKPRLRAGDPPILRVPSSRTRRENAILSAAISALLVATRCNALAMVLHPLQSFARGTAPWRNLCLHRGAVEATLCACDAFSTTPQPAVVLVAAPCARAFAPLISSLTAEPGSSTVGAFASALSEFVCARPVAPAPCRGLESHLFNDVMLSARWRWRVSCSWPGYRWRCSIRQYPALHCCPTRLNAADDPTRGASSGWLRLSLLYFQLRFGASCGSLVRQKLLGAFNAWLGGSGFTLEGLLLARFLDADVVSSWLVSYGRQLYEAGRPYWRYSETINGVAAMKPSLKRSLQGAWDLAFSWMAKEPSTHHLAMPPVILLSMLCTCLYWGWLREAGIFALSWGGLLRIGEATSALRSDLILSADVLHLQRHALIRIEEPKTRMRMARHQSAKIEQSDLVELLHLAFADLEASNRLWAQSPQMLRRRFDWVLERIGLPSARTGKKQLDLGSFRPGGATFLLSQTEDSELVRRRGRWASQRVMEIYIQEVQASVYFPSLPVELRQRIMDLAQCFAPVLAQATAWKKVGIPPSSWFALFSAGEHEWMGTGGWSGGETAGKAYKQSGVQWAEYDVKMKEAYKRERARFARDQEKILKEIASAEEAQDLARQGLRDAFISGQASLAATTDVEMIDGPTPDQVFSGWAQEELSATDALVQRALTAQTLTSQRTANATPRTPMVATSRAPPGLPSPGNIPTAVDPYLIVASPAGTMTGSHAHGQAPTMPAFLEELPAAPPAGPPNLAPANPMNPGAPAGMPPQDPAQEAFGKSPTLAEKVQRRRALEPFGGARSPAPPMGPGGGCTPFDSTGRQCLRGRDHPDRGRNHTQLVEASPWRAIGTSHPDGHASGHLWVMIWRYCPEGEEHVFCYLWLKLSDVPEMVVQNVTAGIFLVDFLCQSTAWQAWTFDGNVWFCSLVDFAVPQAYTLNRPCSCPFAPGFGARGFLLAVFLQPTLCTWPLGIGLPVSVRGASPLREGILDLVALPSSSCCKGRARDTSVALGYPPLPGVLSWFGFYSLPQQLWAAMHLVVLVQGMDVGMPFCLRNFLYNTGSAQVEMSLPTDPEAYAHVRKDPHGKPLPAVLFIDGRPVGSDVNFYLLDEHFVTRDHLSHLVRVPVPFGRRLAVKGGRRLGNRYEFHSGEVLTLAFLPEEDIGDEQHESETGGSSDDPCEPDGGSSGPPSDRSRSDRHDRSEPSVGDVTTDSHHDASGARSPNATAHGASGHRGGISCFKFLTEISLRVHRALTSWLNSKLVQFVPADYRVCDGPCQLIGPVVMKGSALPDFTVRTGGNAGMTHEEHLQLLLFPFGDGVANDAPPFGPQRVVPMPGAIMQVQPQRISATFVVLTPDFAPEVLTLDIPTGSSVRVALELADAEREPDRRRLLQWLEPACPQPTSNYATILALPDWTNDTVAVFDLQALTQVVFAVVVPLTATREDLLAMAGLSADLRAEVFVHVDTAALLPGQLANLWSGVTVVFSPPEHVALSGPR</sequence>
<feature type="region of interest" description="Disordered" evidence="2">
    <location>
        <begin position="1245"/>
        <end position="1284"/>
    </location>
</feature>
<dbReference type="InterPro" id="IPR011010">
    <property type="entry name" value="DNA_brk_join_enz"/>
</dbReference>
<feature type="compositionally biased region" description="Basic and acidic residues" evidence="2">
    <location>
        <begin position="1691"/>
        <end position="1702"/>
    </location>
</feature>
<feature type="compositionally biased region" description="Low complexity" evidence="2">
    <location>
        <begin position="1257"/>
        <end position="1268"/>
    </location>
</feature>
<dbReference type="GO" id="GO:0003677">
    <property type="term" value="F:DNA binding"/>
    <property type="evidence" value="ECO:0007669"/>
    <property type="project" value="InterPro"/>
</dbReference>
<feature type="region of interest" description="Disordered" evidence="2">
    <location>
        <begin position="1181"/>
        <end position="1208"/>
    </location>
</feature>
<proteinExistence type="predicted"/>
<keyword evidence="4" id="KW-1185">Reference proteome</keyword>
<feature type="region of interest" description="Disordered" evidence="2">
    <location>
        <begin position="1664"/>
        <end position="1732"/>
    </location>
</feature>
<dbReference type="Proteomes" id="UP000186817">
    <property type="component" value="Unassembled WGS sequence"/>
</dbReference>
<feature type="compositionally biased region" description="Low complexity" evidence="2">
    <location>
        <begin position="1672"/>
        <end position="1690"/>
    </location>
</feature>
<feature type="region of interest" description="Disordered" evidence="2">
    <location>
        <begin position="170"/>
        <end position="196"/>
    </location>
</feature>
<name>A0A1Q9EZA9_SYMMI</name>
<dbReference type="OrthoDB" id="442379at2759"/>
<organism evidence="3 4">
    <name type="scientific">Symbiodinium microadriaticum</name>
    <name type="common">Dinoflagellate</name>
    <name type="synonym">Zooxanthella microadriatica</name>
    <dbReference type="NCBI Taxonomy" id="2951"/>
    <lineage>
        <taxon>Eukaryota</taxon>
        <taxon>Sar</taxon>
        <taxon>Alveolata</taxon>
        <taxon>Dinophyceae</taxon>
        <taxon>Suessiales</taxon>
        <taxon>Symbiodiniaceae</taxon>
        <taxon>Symbiodinium</taxon>
    </lineage>
</organism>
<dbReference type="Gene3D" id="1.10.443.10">
    <property type="entry name" value="Intergrase catalytic core"/>
    <property type="match status" value="1"/>
</dbReference>
<keyword evidence="1" id="KW-0233">DNA recombination</keyword>
<comment type="caution">
    <text evidence="3">The sequence shown here is derived from an EMBL/GenBank/DDBJ whole genome shotgun (WGS) entry which is preliminary data.</text>
</comment>
<dbReference type="SUPFAM" id="SSF56349">
    <property type="entry name" value="DNA breaking-rejoining enzymes"/>
    <property type="match status" value="1"/>
</dbReference>
<protein>
    <submittedName>
        <fullName evidence="3">Uncharacterized protein</fullName>
    </submittedName>
</protein>
<reference evidence="3 4" key="1">
    <citation type="submission" date="2016-02" db="EMBL/GenBank/DDBJ databases">
        <title>Genome analysis of coral dinoflagellate symbionts highlights evolutionary adaptations to a symbiotic lifestyle.</title>
        <authorList>
            <person name="Aranda M."/>
            <person name="Li Y."/>
            <person name="Liew Y.J."/>
            <person name="Baumgarten S."/>
            <person name="Simakov O."/>
            <person name="Wilson M."/>
            <person name="Piel J."/>
            <person name="Ashoor H."/>
            <person name="Bougouffa S."/>
            <person name="Bajic V.B."/>
            <person name="Ryu T."/>
            <person name="Ravasi T."/>
            <person name="Bayer T."/>
            <person name="Micklem G."/>
            <person name="Kim H."/>
            <person name="Bhak J."/>
            <person name="Lajeunesse T.C."/>
            <person name="Voolstra C.R."/>
        </authorList>
    </citation>
    <scope>NUCLEOTIDE SEQUENCE [LARGE SCALE GENOMIC DNA]</scope>
    <source>
        <strain evidence="3 4">CCMP2467</strain>
    </source>
</reference>
<feature type="compositionally biased region" description="Basic and acidic residues" evidence="2">
    <location>
        <begin position="170"/>
        <end position="180"/>
    </location>
</feature>
<dbReference type="EMBL" id="LSRX01000038">
    <property type="protein sequence ID" value="OLQ12796.1"/>
    <property type="molecule type" value="Genomic_DNA"/>
</dbReference>
<feature type="compositionally biased region" description="Pro residues" evidence="2">
    <location>
        <begin position="1247"/>
        <end position="1256"/>
    </location>
</feature>
<gene>
    <name evidence="3" type="ORF">AK812_SmicGene3306</name>
</gene>
<dbReference type="InterPro" id="IPR013762">
    <property type="entry name" value="Integrase-like_cat_sf"/>
</dbReference>
<feature type="compositionally biased region" description="Basic and acidic residues" evidence="2">
    <location>
        <begin position="1327"/>
        <end position="1336"/>
    </location>
</feature>
<evidence type="ECO:0000313" key="3">
    <source>
        <dbReference type="EMBL" id="OLQ12796.1"/>
    </source>
</evidence>
<accession>A0A1Q9EZA9</accession>
<dbReference type="GO" id="GO:0006310">
    <property type="term" value="P:DNA recombination"/>
    <property type="evidence" value="ECO:0007669"/>
    <property type="project" value="UniProtKB-KW"/>
</dbReference>